<keyword evidence="4 7" id="KW-0812">Transmembrane</keyword>
<feature type="transmembrane region" description="Helical" evidence="7">
    <location>
        <begin position="250"/>
        <end position="267"/>
    </location>
</feature>
<evidence type="ECO:0000256" key="6">
    <source>
        <dbReference type="ARBA" id="ARBA00023136"/>
    </source>
</evidence>
<evidence type="ECO:0000256" key="4">
    <source>
        <dbReference type="ARBA" id="ARBA00022692"/>
    </source>
</evidence>
<dbReference type="RefSeq" id="WP_227019242.1">
    <property type="nucleotide sequence ID" value="NZ_JAGSND010000010.1"/>
</dbReference>
<dbReference type="GO" id="GO:0005886">
    <property type="term" value="C:plasma membrane"/>
    <property type="evidence" value="ECO:0007669"/>
    <property type="project" value="UniProtKB-SubCell"/>
</dbReference>
<evidence type="ECO:0000256" key="5">
    <source>
        <dbReference type="ARBA" id="ARBA00022989"/>
    </source>
</evidence>
<gene>
    <name evidence="9" type="ORF">KCX82_14565</name>
</gene>
<dbReference type="AlphaFoldDB" id="A0A8J8B490"/>
<feature type="transmembrane region" description="Helical" evidence="7">
    <location>
        <begin position="367"/>
        <end position="392"/>
    </location>
</feature>
<evidence type="ECO:0000313" key="9">
    <source>
        <dbReference type="EMBL" id="MBR0599110.1"/>
    </source>
</evidence>
<keyword evidence="5 7" id="KW-1133">Transmembrane helix</keyword>
<protein>
    <submittedName>
        <fullName evidence="9">TRAP transporter large permease</fullName>
    </submittedName>
</protein>
<dbReference type="InterPro" id="IPR010656">
    <property type="entry name" value="DctM"/>
</dbReference>
<evidence type="ECO:0000256" key="3">
    <source>
        <dbReference type="ARBA" id="ARBA00022519"/>
    </source>
</evidence>
<feature type="transmembrane region" description="Helical" evidence="7">
    <location>
        <begin position="288"/>
        <end position="309"/>
    </location>
</feature>
<dbReference type="Pfam" id="PF06808">
    <property type="entry name" value="DctM"/>
    <property type="match status" value="1"/>
</dbReference>
<feature type="transmembrane region" description="Helical" evidence="7">
    <location>
        <begin position="59"/>
        <end position="77"/>
    </location>
</feature>
<sequence length="437" mass="46823">MLWMTGLIFLILILILFIGTPISLGLGFLGMAGIMLFLNPNLLSQLCLITYTQATSVTTLMIPLFILMAELLANSGVASDMFDTIARKLKMLPGNLAISSIVASAIFSAVCGSAPATAATIGTISIPSMIQKGYDAKFAAGLQAAGGTLGILIPPSITFIMFGIITETSIVELFMAGIIPGIFLAGLLILYVLIRIKLDPRAIDPTKIKQQEPGIIDERKERRHDLVSVLPILVLIIVVLGLLYTGIVTATESAAVGSIGAFLLVVCRRRLSLDCMRMTLLNTTKNSCMILFLMFGGLVFAFFLSAYGLPQELAGYVIAVSPNRWITYIVVMIVLLILGCFLEPVGILMITMPFIFPTLTAMDFDPIWLGVTVTIACCIGMITPPVGMNLFVLKGAVPELTLETVIKGAVPMVLILLAGLVILTVFPGISTWLPSTM</sequence>
<dbReference type="InterPro" id="IPR004681">
    <property type="entry name" value="TRAP_DctM"/>
</dbReference>
<keyword evidence="6 7" id="KW-0472">Membrane</keyword>
<comment type="subcellular location">
    <subcellularLocation>
        <location evidence="1">Cell inner membrane</location>
        <topology evidence="1">Multi-pass membrane protein</topology>
    </subcellularLocation>
</comment>
<dbReference type="Proteomes" id="UP000675664">
    <property type="component" value="Unassembled WGS sequence"/>
</dbReference>
<organism evidence="9 10">
    <name type="scientific">Sinanaerobacter chloroacetimidivorans</name>
    <dbReference type="NCBI Taxonomy" id="2818044"/>
    <lineage>
        <taxon>Bacteria</taxon>
        <taxon>Bacillati</taxon>
        <taxon>Bacillota</taxon>
        <taxon>Clostridia</taxon>
        <taxon>Peptostreptococcales</taxon>
        <taxon>Anaerovoracaceae</taxon>
        <taxon>Sinanaerobacter</taxon>
    </lineage>
</organism>
<comment type="caution">
    <text evidence="9">The sequence shown here is derived from an EMBL/GenBank/DDBJ whole genome shotgun (WGS) entry which is preliminary data.</text>
</comment>
<proteinExistence type="predicted"/>
<dbReference type="GO" id="GO:0022857">
    <property type="term" value="F:transmembrane transporter activity"/>
    <property type="evidence" value="ECO:0007669"/>
    <property type="project" value="TreeGrafter"/>
</dbReference>
<reference evidence="9" key="2">
    <citation type="submission" date="2021-04" db="EMBL/GenBank/DDBJ databases">
        <authorList>
            <person name="Liu J."/>
        </authorList>
    </citation>
    <scope>NUCLEOTIDE SEQUENCE</scope>
    <source>
        <strain evidence="9">BAD-6</strain>
    </source>
</reference>
<evidence type="ECO:0000256" key="1">
    <source>
        <dbReference type="ARBA" id="ARBA00004429"/>
    </source>
</evidence>
<keyword evidence="10" id="KW-1185">Reference proteome</keyword>
<feature type="transmembrane region" description="Helical" evidence="7">
    <location>
        <begin position="6"/>
        <end position="38"/>
    </location>
</feature>
<feature type="transmembrane region" description="Helical" evidence="7">
    <location>
        <begin position="329"/>
        <end position="355"/>
    </location>
</feature>
<dbReference type="NCBIfam" id="TIGR00786">
    <property type="entry name" value="dctM"/>
    <property type="match status" value="1"/>
</dbReference>
<feature type="transmembrane region" description="Helical" evidence="7">
    <location>
        <begin position="138"/>
        <end position="164"/>
    </location>
</feature>
<feature type="transmembrane region" description="Helical" evidence="7">
    <location>
        <begin position="412"/>
        <end position="433"/>
    </location>
</feature>
<accession>A0A8J8B490</accession>
<keyword evidence="2" id="KW-1003">Cell membrane</keyword>
<dbReference type="PIRSF" id="PIRSF006066">
    <property type="entry name" value="HI0050"/>
    <property type="match status" value="1"/>
</dbReference>
<dbReference type="PANTHER" id="PTHR33362">
    <property type="entry name" value="SIALIC ACID TRAP TRANSPORTER PERMEASE PROTEIN SIAT-RELATED"/>
    <property type="match status" value="1"/>
</dbReference>
<dbReference type="EMBL" id="JAGSND010000010">
    <property type="protein sequence ID" value="MBR0599110.1"/>
    <property type="molecule type" value="Genomic_DNA"/>
</dbReference>
<dbReference type="PANTHER" id="PTHR33362:SF5">
    <property type="entry name" value="C4-DICARBOXYLATE TRAP TRANSPORTER LARGE PERMEASE PROTEIN DCTM"/>
    <property type="match status" value="1"/>
</dbReference>
<evidence type="ECO:0000313" key="10">
    <source>
        <dbReference type="Proteomes" id="UP000675664"/>
    </source>
</evidence>
<reference evidence="9" key="1">
    <citation type="submission" date="2021-04" db="EMBL/GenBank/DDBJ databases">
        <title>Sinoanaerobacter chloroacetimidivorans sp. nov., an obligate anaerobic bacterium isolated from anaerobic sludge.</title>
        <authorList>
            <person name="Bao Y."/>
        </authorList>
    </citation>
    <scope>NUCLEOTIDE SEQUENCE</scope>
    <source>
        <strain evidence="9">BAD-6</strain>
    </source>
</reference>
<evidence type="ECO:0000259" key="8">
    <source>
        <dbReference type="Pfam" id="PF06808"/>
    </source>
</evidence>
<feature type="transmembrane region" description="Helical" evidence="7">
    <location>
        <begin position="226"/>
        <end position="244"/>
    </location>
</feature>
<name>A0A8J8B490_9FIRM</name>
<feature type="domain" description="TRAP C4-dicarboxylate transport system permease DctM subunit" evidence="8">
    <location>
        <begin position="9"/>
        <end position="429"/>
    </location>
</feature>
<keyword evidence="3" id="KW-0997">Cell inner membrane</keyword>
<evidence type="ECO:0000256" key="7">
    <source>
        <dbReference type="SAM" id="Phobius"/>
    </source>
</evidence>
<feature type="transmembrane region" description="Helical" evidence="7">
    <location>
        <begin position="170"/>
        <end position="194"/>
    </location>
</feature>
<evidence type="ECO:0000256" key="2">
    <source>
        <dbReference type="ARBA" id="ARBA00022475"/>
    </source>
</evidence>